<comment type="caution">
    <text evidence="10">The sequence shown here is derived from an EMBL/GenBank/DDBJ whole genome shotgun (WGS) entry which is preliminary data.</text>
</comment>
<feature type="chain" id="PRO_5003993300" evidence="8">
    <location>
        <begin position="24"/>
        <end position="248"/>
    </location>
</feature>
<dbReference type="InterPro" id="IPR005490">
    <property type="entry name" value="LD_TPept_cat_dom"/>
</dbReference>
<feature type="active site" description="Nucleophile" evidence="7">
    <location>
        <position position="161"/>
    </location>
</feature>
<dbReference type="CDD" id="cd16913">
    <property type="entry name" value="YkuD_like"/>
    <property type="match status" value="1"/>
</dbReference>
<dbReference type="GO" id="GO:0071555">
    <property type="term" value="P:cell wall organization"/>
    <property type="evidence" value="ECO:0007669"/>
    <property type="project" value="UniProtKB-UniRule"/>
</dbReference>
<sequence>MKTVTITLFFGLALFAFSSGSFKDEQKRYPRVRSAYVEKELSIKVLLESHSIDPQQLQIYLRAFKEDKKIELWAKNMEDDHYQLIKEYDVCRTSGIPGPKREQGDLQIPEGFYHIDRFNPSSNFHLSLGINYPNQSDRILGTQGNLGGDIFIHGACVTIGCLPITDDYIKELYIIAIEAKDSGQQKIPVTIFPLYMTDDSYSELKAEYQSDRDKLALWDELKTAFDHFNKHKDLPQIKFLDNGRHEVL</sequence>
<dbReference type="SUPFAM" id="SSF141523">
    <property type="entry name" value="L,D-transpeptidase catalytic domain-like"/>
    <property type="match status" value="1"/>
</dbReference>
<feature type="signal peptide" evidence="8">
    <location>
        <begin position="1"/>
        <end position="23"/>
    </location>
</feature>
<evidence type="ECO:0000256" key="6">
    <source>
        <dbReference type="ARBA" id="ARBA00023316"/>
    </source>
</evidence>
<keyword evidence="6 7" id="KW-0961">Cell wall biogenesis/degradation</keyword>
<evidence type="ECO:0000313" key="10">
    <source>
        <dbReference type="EMBL" id="ELR70653.1"/>
    </source>
</evidence>
<evidence type="ECO:0000256" key="4">
    <source>
        <dbReference type="ARBA" id="ARBA00022960"/>
    </source>
</evidence>
<dbReference type="OrthoDB" id="9809748at2"/>
<dbReference type="STRING" id="1237149.C900_03634"/>
<accession>L8JR17</accession>
<gene>
    <name evidence="10" type="ORF">C900_03634</name>
</gene>
<dbReference type="eggNOG" id="COG3034">
    <property type="taxonomic scope" value="Bacteria"/>
</dbReference>
<evidence type="ECO:0000256" key="7">
    <source>
        <dbReference type="PROSITE-ProRule" id="PRU01373"/>
    </source>
</evidence>
<name>L8JR17_9BACT</name>
<dbReference type="PANTHER" id="PTHR36699">
    <property type="entry name" value="LD-TRANSPEPTIDASE"/>
    <property type="match status" value="1"/>
</dbReference>
<organism evidence="10 11">
    <name type="scientific">Fulvivirga imtechensis AK7</name>
    <dbReference type="NCBI Taxonomy" id="1237149"/>
    <lineage>
        <taxon>Bacteria</taxon>
        <taxon>Pseudomonadati</taxon>
        <taxon>Bacteroidota</taxon>
        <taxon>Cytophagia</taxon>
        <taxon>Cytophagales</taxon>
        <taxon>Fulvivirgaceae</taxon>
        <taxon>Fulvivirga</taxon>
    </lineage>
</organism>
<keyword evidence="4 7" id="KW-0133">Cell shape</keyword>
<proteinExistence type="inferred from homology"/>
<dbReference type="PANTHER" id="PTHR36699:SF1">
    <property type="entry name" value="L,D-TRANSPEPTIDASE YAFK-RELATED"/>
    <property type="match status" value="1"/>
</dbReference>
<dbReference type="PATRIC" id="fig|1237149.3.peg.3395"/>
<dbReference type="PROSITE" id="PS52029">
    <property type="entry name" value="LD_TPASE"/>
    <property type="match status" value="1"/>
</dbReference>
<evidence type="ECO:0000256" key="8">
    <source>
        <dbReference type="SAM" id="SignalP"/>
    </source>
</evidence>
<evidence type="ECO:0000259" key="9">
    <source>
        <dbReference type="PROSITE" id="PS52029"/>
    </source>
</evidence>
<evidence type="ECO:0000256" key="3">
    <source>
        <dbReference type="ARBA" id="ARBA00022679"/>
    </source>
</evidence>
<dbReference type="GO" id="GO:0009252">
    <property type="term" value="P:peptidoglycan biosynthetic process"/>
    <property type="evidence" value="ECO:0007669"/>
    <property type="project" value="UniProtKB-UniPathway"/>
</dbReference>
<dbReference type="UniPathway" id="UPA00219"/>
<feature type="active site" description="Proton donor/acceptor" evidence="7">
    <location>
        <position position="153"/>
    </location>
</feature>
<keyword evidence="3" id="KW-0808">Transferase</keyword>
<evidence type="ECO:0000256" key="5">
    <source>
        <dbReference type="ARBA" id="ARBA00022984"/>
    </source>
</evidence>
<feature type="domain" description="L,D-TPase catalytic" evidence="9">
    <location>
        <begin position="59"/>
        <end position="192"/>
    </location>
</feature>
<protein>
    <submittedName>
        <fullName evidence="10">Pollen allergen Poa pIX/Phl pVI</fullName>
    </submittedName>
</protein>
<dbReference type="Proteomes" id="UP000011135">
    <property type="component" value="Unassembled WGS sequence"/>
</dbReference>
<reference evidence="10 11" key="1">
    <citation type="submission" date="2012-12" db="EMBL/GenBank/DDBJ databases">
        <title>Genome assembly of Fulvivirga imtechensis AK7.</title>
        <authorList>
            <person name="Nupur N."/>
            <person name="Khatri I."/>
            <person name="Kumar R."/>
            <person name="Subramanian S."/>
            <person name="Pinnaka A."/>
        </authorList>
    </citation>
    <scope>NUCLEOTIDE SEQUENCE [LARGE SCALE GENOMIC DNA]</scope>
    <source>
        <strain evidence="10 11">AK7</strain>
    </source>
</reference>
<dbReference type="InterPro" id="IPR038063">
    <property type="entry name" value="Transpep_catalytic_dom"/>
</dbReference>
<keyword evidence="5 7" id="KW-0573">Peptidoglycan synthesis</keyword>
<evidence type="ECO:0000256" key="1">
    <source>
        <dbReference type="ARBA" id="ARBA00004752"/>
    </source>
</evidence>
<dbReference type="AlphaFoldDB" id="L8JR17"/>
<keyword evidence="8" id="KW-0732">Signal</keyword>
<comment type="pathway">
    <text evidence="1 7">Cell wall biogenesis; peptidoglycan biosynthesis.</text>
</comment>
<dbReference type="GO" id="GO:0004180">
    <property type="term" value="F:carboxypeptidase activity"/>
    <property type="evidence" value="ECO:0007669"/>
    <property type="project" value="UniProtKB-ARBA"/>
</dbReference>
<dbReference type="EMBL" id="AMZN01000051">
    <property type="protein sequence ID" value="ELR70653.1"/>
    <property type="molecule type" value="Genomic_DNA"/>
</dbReference>
<evidence type="ECO:0000313" key="11">
    <source>
        <dbReference type="Proteomes" id="UP000011135"/>
    </source>
</evidence>
<dbReference type="RefSeq" id="WP_009581017.1">
    <property type="nucleotide sequence ID" value="NZ_AMZN01000051.1"/>
</dbReference>
<comment type="similarity">
    <text evidence="2">Belongs to the YkuD family.</text>
</comment>
<dbReference type="GO" id="GO:0008360">
    <property type="term" value="P:regulation of cell shape"/>
    <property type="evidence" value="ECO:0007669"/>
    <property type="project" value="UniProtKB-UniRule"/>
</dbReference>
<keyword evidence="11" id="KW-1185">Reference proteome</keyword>
<dbReference type="GO" id="GO:0016740">
    <property type="term" value="F:transferase activity"/>
    <property type="evidence" value="ECO:0007669"/>
    <property type="project" value="UniProtKB-KW"/>
</dbReference>
<evidence type="ECO:0000256" key="2">
    <source>
        <dbReference type="ARBA" id="ARBA00005992"/>
    </source>
</evidence>